<sequence length="584" mass="65356">IFKGVPTVGTTAIKEESTLITDTDSVHAEGAVEANENFHQKEQKRTLQSLFSLLREEVEQMDSKILPLCLHQIAETYFQEEEYEKAMKFIQLERLYHEQLLANLSSIQEQWERKWKTAVPTPVTTQRNSAKDLSGEELEKLTRVCSSHQQAKVYKISITFVMKNVGTKLFNLFFFFFVAAGTETCPVIGPKKQHRQLSTSSPGENETERQMEAASLRVAAGKDHMEEQLCSAESTSEPHTQSTGTVGRPSSGYLSSGDASKDNSLQLRERPLFKDVEEIEGAVGKPGVKLPLEPMVDALVLTDADYMLTDLVPTDKDVQADRNLLRSKHAAGSSEITSGQLGNSDLKQQQEQPDDEKSSQDRIASNVCSGCNKVSENESTAKSQVCKEIQRTEGEEEKVNNEEQEDLFLRFLNGNIIDTEESFANLENQEDFDTVPDISPERASYNSLEALSLDDSFSSLDELARRIEIAEIAPAEGLVSILKKRDDGDGKTIAQVQQRQTKRRVRFQEMEDTLDQDEVAGGSCILLILLCIATVFLSIGGTALYCTFGDMESPVCTDFAANMDFYYTQILQRMEELKHWIAFS</sequence>
<dbReference type="InParanoid" id="A0A672VCV9"/>
<dbReference type="GO" id="GO:0030133">
    <property type="term" value="C:transport vesicle"/>
    <property type="evidence" value="ECO:0007669"/>
    <property type="project" value="Ensembl"/>
</dbReference>
<keyword evidence="2" id="KW-0812">Transmembrane</keyword>
<dbReference type="AlphaFoldDB" id="A0A672VCV9"/>
<dbReference type="InterPro" id="IPR042318">
    <property type="entry name" value="Consortin"/>
</dbReference>
<feature type="compositionally biased region" description="Polar residues" evidence="1">
    <location>
        <begin position="252"/>
        <end position="266"/>
    </location>
</feature>
<dbReference type="Ensembl" id="ENSSHBT00005030215.1">
    <property type="protein sequence ID" value="ENSSHBP00005025395.1"/>
    <property type="gene ID" value="ENSSHBG00005021111.1"/>
</dbReference>
<organism evidence="5 6">
    <name type="scientific">Strigops habroptila</name>
    <name type="common">Kakapo</name>
    <dbReference type="NCBI Taxonomy" id="2489341"/>
    <lineage>
        <taxon>Eukaryota</taxon>
        <taxon>Metazoa</taxon>
        <taxon>Chordata</taxon>
        <taxon>Craniata</taxon>
        <taxon>Vertebrata</taxon>
        <taxon>Euteleostomi</taxon>
        <taxon>Archelosauria</taxon>
        <taxon>Archosauria</taxon>
        <taxon>Dinosauria</taxon>
        <taxon>Saurischia</taxon>
        <taxon>Theropoda</taxon>
        <taxon>Coelurosauria</taxon>
        <taxon>Aves</taxon>
        <taxon>Neognathae</taxon>
        <taxon>Neoaves</taxon>
        <taxon>Telluraves</taxon>
        <taxon>Australaves</taxon>
        <taxon>Psittaciformes</taxon>
        <taxon>Psittacidae</taxon>
        <taxon>Strigops</taxon>
    </lineage>
</organism>
<dbReference type="Proteomes" id="UP000472266">
    <property type="component" value="Chromosome 11"/>
</dbReference>
<gene>
    <name evidence="5" type="primary">CNST</name>
</gene>
<keyword evidence="6" id="KW-1185">Reference proteome</keyword>
<evidence type="ECO:0000313" key="5">
    <source>
        <dbReference type="Ensembl" id="ENSSHBP00005025395.1"/>
    </source>
</evidence>
<evidence type="ECO:0000259" key="3">
    <source>
        <dbReference type="Pfam" id="PF15281"/>
    </source>
</evidence>
<feature type="region of interest" description="Disordered" evidence="1">
    <location>
        <begin position="191"/>
        <end position="211"/>
    </location>
</feature>
<dbReference type="GO" id="GO:0005802">
    <property type="term" value="C:trans-Golgi network"/>
    <property type="evidence" value="ECO:0007669"/>
    <property type="project" value="Ensembl"/>
</dbReference>
<feature type="transmembrane region" description="Helical" evidence="2">
    <location>
        <begin position="525"/>
        <end position="545"/>
    </location>
</feature>
<dbReference type="InterPro" id="IPR054132">
    <property type="entry name" value="Consortin_N"/>
</dbReference>
<feature type="region of interest" description="Disordered" evidence="1">
    <location>
        <begin position="329"/>
        <end position="363"/>
    </location>
</feature>
<accession>A0A672VCV9</accession>
<protein>
    <submittedName>
        <fullName evidence="5">Consortin, connexin sorting protein</fullName>
    </submittedName>
</protein>
<evidence type="ECO:0000256" key="2">
    <source>
        <dbReference type="SAM" id="Phobius"/>
    </source>
</evidence>
<dbReference type="Pfam" id="PF15281">
    <property type="entry name" value="Consortin_C"/>
    <property type="match status" value="1"/>
</dbReference>
<keyword evidence="2" id="KW-0472">Membrane</keyword>
<dbReference type="OMA" id="AKFCTTH"/>
<feature type="region of interest" description="Disordered" evidence="1">
    <location>
        <begin position="225"/>
        <end position="266"/>
    </location>
</feature>
<dbReference type="GO" id="GO:0005886">
    <property type="term" value="C:plasma membrane"/>
    <property type="evidence" value="ECO:0007669"/>
    <property type="project" value="Ensembl"/>
</dbReference>
<dbReference type="GO" id="GO:0019902">
    <property type="term" value="F:phosphatase binding"/>
    <property type="evidence" value="ECO:0007669"/>
    <property type="project" value="Ensembl"/>
</dbReference>
<name>A0A672VCV9_STRHB</name>
<reference evidence="5" key="3">
    <citation type="submission" date="2025-09" db="UniProtKB">
        <authorList>
            <consortium name="Ensembl"/>
        </authorList>
    </citation>
    <scope>IDENTIFICATION</scope>
</reference>
<evidence type="ECO:0000256" key="1">
    <source>
        <dbReference type="SAM" id="MobiDB-lite"/>
    </source>
</evidence>
<dbReference type="GO" id="GO:0071253">
    <property type="term" value="F:connexin binding"/>
    <property type="evidence" value="ECO:0007669"/>
    <property type="project" value="Ensembl"/>
</dbReference>
<dbReference type="InterPro" id="IPR028129">
    <property type="entry name" value="Consortin_C"/>
</dbReference>
<proteinExistence type="predicted"/>
<dbReference type="GO" id="GO:0032991">
    <property type="term" value="C:protein-containing complex"/>
    <property type="evidence" value="ECO:0007669"/>
    <property type="project" value="Ensembl"/>
</dbReference>
<dbReference type="GO" id="GO:0042998">
    <property type="term" value="P:positive regulation of Golgi to plasma membrane protein transport"/>
    <property type="evidence" value="ECO:0007669"/>
    <property type="project" value="Ensembl"/>
</dbReference>
<feature type="domain" description="Consortin N-terminal" evidence="4">
    <location>
        <begin position="62"/>
        <end position="113"/>
    </location>
</feature>
<dbReference type="PANTHER" id="PTHR28581">
    <property type="entry name" value="CONSORTIN"/>
    <property type="match status" value="1"/>
</dbReference>
<dbReference type="PANTHER" id="PTHR28581:SF1">
    <property type="entry name" value="CONSORTIN"/>
    <property type="match status" value="1"/>
</dbReference>
<evidence type="ECO:0000259" key="4">
    <source>
        <dbReference type="Pfam" id="PF22883"/>
    </source>
</evidence>
<keyword evidence="2" id="KW-1133">Transmembrane helix</keyword>
<dbReference type="GeneTree" id="ENSGT00390000005861"/>
<evidence type="ECO:0000313" key="6">
    <source>
        <dbReference type="Proteomes" id="UP000472266"/>
    </source>
</evidence>
<feature type="domain" description="Consortin C-terminal" evidence="3">
    <location>
        <begin position="471"/>
        <end position="581"/>
    </location>
</feature>
<feature type="compositionally biased region" description="Polar residues" evidence="1">
    <location>
        <begin position="231"/>
        <end position="245"/>
    </location>
</feature>
<reference evidence="5 6" key="1">
    <citation type="submission" date="2019-11" db="EMBL/GenBank/DDBJ databases">
        <title>Strigops habroptila (kakapo) genome, bStrHab1, primary haplotype, v2.</title>
        <authorList>
            <person name="Jarvis E.D."/>
            <person name="Howard J."/>
            <person name="Rhie A."/>
            <person name="Phillippy A."/>
            <person name="Korlach J."/>
            <person name="Digby A."/>
            <person name="Iorns D."/>
            <person name="Eason D."/>
            <person name="Robertson B."/>
            <person name="Raemaekers T."/>
            <person name="Howe K."/>
            <person name="Lewin H."/>
            <person name="Damas J."/>
            <person name="Hastie A."/>
            <person name="Tracey A."/>
            <person name="Chow W."/>
            <person name="Fedrigo O."/>
        </authorList>
    </citation>
    <scope>NUCLEOTIDE SEQUENCE [LARGE SCALE GENOMIC DNA]</scope>
</reference>
<dbReference type="Pfam" id="PF22883">
    <property type="entry name" value="Consortin_N"/>
    <property type="match status" value="1"/>
</dbReference>
<reference evidence="5" key="2">
    <citation type="submission" date="2025-08" db="UniProtKB">
        <authorList>
            <consortium name="Ensembl"/>
        </authorList>
    </citation>
    <scope>IDENTIFICATION</scope>
</reference>
<feature type="compositionally biased region" description="Polar residues" evidence="1">
    <location>
        <begin position="334"/>
        <end position="351"/>
    </location>
</feature>